<gene>
    <name evidence="9" type="ORF">IAG03_12200</name>
</gene>
<dbReference type="PANTHER" id="PTHR32243:SF18">
    <property type="entry name" value="INNER MEMBRANE ABC TRANSPORTER PERMEASE PROTEIN YCJP"/>
    <property type="match status" value="1"/>
</dbReference>
<evidence type="ECO:0000313" key="9">
    <source>
        <dbReference type="EMBL" id="MBC8534732.1"/>
    </source>
</evidence>
<feature type="transmembrane region" description="Helical" evidence="7">
    <location>
        <begin position="104"/>
        <end position="125"/>
    </location>
</feature>
<dbReference type="PANTHER" id="PTHR32243">
    <property type="entry name" value="MALTOSE TRANSPORT SYSTEM PERMEASE-RELATED"/>
    <property type="match status" value="1"/>
</dbReference>
<feature type="transmembrane region" description="Helical" evidence="7">
    <location>
        <begin position="239"/>
        <end position="260"/>
    </location>
</feature>
<keyword evidence="2 7" id="KW-0813">Transport</keyword>
<feature type="transmembrane region" description="Helical" evidence="7">
    <location>
        <begin position="12"/>
        <end position="30"/>
    </location>
</feature>
<feature type="transmembrane region" description="Helical" evidence="7">
    <location>
        <begin position="137"/>
        <end position="160"/>
    </location>
</feature>
<dbReference type="InterPro" id="IPR050901">
    <property type="entry name" value="BP-dep_ABC_trans_perm"/>
</dbReference>
<sequence>MKKRAVPIIMNIVSVMLAVIMLFPILWIMLNSFKPEPEVFAKPITLLPKVWTGVAYSQYLVENNIIRAYMNTFIVASASLVVGMIFGVCSAYGLARFKMRTSRLVLILFLVTQMLPSSLMLTPLYLNFSKIRLLNTYWAPILAIATISIPFVVVITRPFFLNLPKGIDDAARIDGCNAFTAFIRVMLPIAKSGIVTAAALAFIFGWNDLMYNMTFNTKVELRPLTSIIYNLMPKGGIKWAGVMALATASVVPIIILFLVLQNYIISGLAAGAVKE</sequence>
<dbReference type="Gene3D" id="1.10.3720.10">
    <property type="entry name" value="MetI-like"/>
    <property type="match status" value="1"/>
</dbReference>
<evidence type="ECO:0000256" key="5">
    <source>
        <dbReference type="ARBA" id="ARBA00022989"/>
    </source>
</evidence>
<dbReference type="GO" id="GO:0055085">
    <property type="term" value="P:transmembrane transport"/>
    <property type="evidence" value="ECO:0007669"/>
    <property type="project" value="InterPro"/>
</dbReference>
<organism evidence="9 10">
    <name type="scientific">Yeguia hominis</name>
    <dbReference type="NCBI Taxonomy" id="2763662"/>
    <lineage>
        <taxon>Bacteria</taxon>
        <taxon>Bacillati</taxon>
        <taxon>Bacillota</taxon>
        <taxon>Clostridia</taxon>
        <taxon>Eubacteriales</taxon>
        <taxon>Yeguiaceae</taxon>
        <taxon>Yeguia</taxon>
    </lineage>
</organism>
<keyword evidence="3" id="KW-1003">Cell membrane</keyword>
<evidence type="ECO:0000259" key="8">
    <source>
        <dbReference type="PROSITE" id="PS50928"/>
    </source>
</evidence>
<dbReference type="Pfam" id="PF00528">
    <property type="entry name" value="BPD_transp_1"/>
    <property type="match status" value="1"/>
</dbReference>
<dbReference type="PROSITE" id="PS50928">
    <property type="entry name" value="ABC_TM1"/>
    <property type="match status" value="1"/>
</dbReference>
<keyword evidence="5 7" id="KW-1133">Transmembrane helix</keyword>
<dbReference type="InterPro" id="IPR035906">
    <property type="entry name" value="MetI-like_sf"/>
</dbReference>
<dbReference type="SUPFAM" id="SSF161098">
    <property type="entry name" value="MetI-like"/>
    <property type="match status" value="1"/>
</dbReference>
<keyword evidence="4 7" id="KW-0812">Transmembrane</keyword>
<protein>
    <submittedName>
        <fullName evidence="9">Carbohydrate ABC transporter permease</fullName>
    </submittedName>
</protein>
<evidence type="ECO:0000313" key="10">
    <source>
        <dbReference type="Proteomes" id="UP000651482"/>
    </source>
</evidence>
<dbReference type="GO" id="GO:0005886">
    <property type="term" value="C:plasma membrane"/>
    <property type="evidence" value="ECO:0007669"/>
    <property type="project" value="UniProtKB-SubCell"/>
</dbReference>
<dbReference type="RefSeq" id="WP_249320317.1">
    <property type="nucleotide sequence ID" value="NZ_JACRSN010000022.1"/>
</dbReference>
<keyword evidence="6 7" id="KW-0472">Membrane</keyword>
<comment type="caution">
    <text evidence="9">The sequence shown here is derived from an EMBL/GenBank/DDBJ whole genome shotgun (WGS) entry which is preliminary data.</text>
</comment>
<evidence type="ECO:0000256" key="3">
    <source>
        <dbReference type="ARBA" id="ARBA00022475"/>
    </source>
</evidence>
<evidence type="ECO:0000256" key="1">
    <source>
        <dbReference type="ARBA" id="ARBA00004651"/>
    </source>
</evidence>
<comment type="subcellular location">
    <subcellularLocation>
        <location evidence="1 7">Cell membrane</location>
        <topology evidence="1 7">Multi-pass membrane protein</topology>
    </subcellularLocation>
</comment>
<feature type="domain" description="ABC transmembrane type-1" evidence="8">
    <location>
        <begin position="69"/>
        <end position="260"/>
    </location>
</feature>
<keyword evidence="10" id="KW-1185">Reference proteome</keyword>
<feature type="transmembrane region" description="Helical" evidence="7">
    <location>
        <begin position="181"/>
        <end position="206"/>
    </location>
</feature>
<name>A0A926DBB7_9FIRM</name>
<evidence type="ECO:0000256" key="2">
    <source>
        <dbReference type="ARBA" id="ARBA00022448"/>
    </source>
</evidence>
<comment type="similarity">
    <text evidence="7">Belongs to the binding-protein-dependent transport system permease family.</text>
</comment>
<dbReference type="InterPro" id="IPR000515">
    <property type="entry name" value="MetI-like"/>
</dbReference>
<evidence type="ECO:0000256" key="6">
    <source>
        <dbReference type="ARBA" id="ARBA00023136"/>
    </source>
</evidence>
<dbReference type="AlphaFoldDB" id="A0A926DBB7"/>
<feature type="transmembrane region" description="Helical" evidence="7">
    <location>
        <begin position="68"/>
        <end position="92"/>
    </location>
</feature>
<dbReference type="EMBL" id="JACRSN010000022">
    <property type="protein sequence ID" value="MBC8534732.1"/>
    <property type="molecule type" value="Genomic_DNA"/>
</dbReference>
<evidence type="ECO:0000256" key="7">
    <source>
        <dbReference type="RuleBase" id="RU363032"/>
    </source>
</evidence>
<reference evidence="9" key="1">
    <citation type="submission" date="2020-08" db="EMBL/GenBank/DDBJ databases">
        <title>Genome public.</title>
        <authorList>
            <person name="Liu C."/>
            <person name="Sun Q."/>
        </authorList>
    </citation>
    <scope>NUCLEOTIDE SEQUENCE</scope>
    <source>
        <strain evidence="9">NSJ-40</strain>
    </source>
</reference>
<proteinExistence type="inferred from homology"/>
<dbReference type="Proteomes" id="UP000651482">
    <property type="component" value="Unassembled WGS sequence"/>
</dbReference>
<dbReference type="CDD" id="cd06261">
    <property type="entry name" value="TM_PBP2"/>
    <property type="match status" value="1"/>
</dbReference>
<accession>A0A926DBB7</accession>
<evidence type="ECO:0000256" key="4">
    <source>
        <dbReference type="ARBA" id="ARBA00022692"/>
    </source>
</evidence>